<reference evidence="1 2" key="1">
    <citation type="submission" date="2023-03" db="EMBL/GenBank/DDBJ databases">
        <title>WGS of Gossypium arboreum.</title>
        <authorList>
            <person name="Yu D."/>
        </authorList>
    </citation>
    <scope>NUCLEOTIDE SEQUENCE [LARGE SCALE GENOMIC DNA]</scope>
    <source>
        <tissue evidence="1">Leaf</tissue>
    </source>
</reference>
<evidence type="ECO:0000313" key="1">
    <source>
        <dbReference type="EMBL" id="KAK5819252.1"/>
    </source>
</evidence>
<name>A0ABR0PDM9_GOSAR</name>
<comment type="caution">
    <text evidence="1">The sequence shown here is derived from an EMBL/GenBank/DDBJ whole genome shotgun (WGS) entry which is preliminary data.</text>
</comment>
<keyword evidence="2" id="KW-1185">Reference proteome</keyword>
<dbReference type="Gene3D" id="2.40.70.10">
    <property type="entry name" value="Acid Proteases"/>
    <property type="match status" value="1"/>
</dbReference>
<proteinExistence type="predicted"/>
<accession>A0ABR0PDM9</accession>
<evidence type="ECO:0000313" key="2">
    <source>
        <dbReference type="Proteomes" id="UP001358586"/>
    </source>
</evidence>
<protein>
    <submittedName>
        <fullName evidence="1">Uncharacterized protein</fullName>
    </submittedName>
</protein>
<dbReference type="InterPro" id="IPR021109">
    <property type="entry name" value="Peptidase_aspartic_dom_sf"/>
</dbReference>
<dbReference type="Proteomes" id="UP001358586">
    <property type="component" value="Chromosome 7"/>
</dbReference>
<dbReference type="EMBL" id="JARKNE010000007">
    <property type="protein sequence ID" value="KAK5819252.1"/>
    <property type="molecule type" value="Genomic_DNA"/>
</dbReference>
<dbReference type="Pfam" id="PF13650">
    <property type="entry name" value="Asp_protease_2"/>
    <property type="match status" value="1"/>
</dbReference>
<sequence length="114" mass="12656">MISKGEKAELDEGKASNLELMILILAKRNSRQVGLMFVDINIVGQKKSALVDTRASDLFILEKVVGKLGFSVGKLNKKIKTMNSEEVPTMRVTREIELQLGEWKGRVLGNVSIL</sequence>
<gene>
    <name evidence="1" type="ORF">PVK06_024229</name>
</gene>
<organism evidence="1 2">
    <name type="scientific">Gossypium arboreum</name>
    <name type="common">Tree cotton</name>
    <name type="synonym">Gossypium nanking</name>
    <dbReference type="NCBI Taxonomy" id="29729"/>
    <lineage>
        <taxon>Eukaryota</taxon>
        <taxon>Viridiplantae</taxon>
        <taxon>Streptophyta</taxon>
        <taxon>Embryophyta</taxon>
        <taxon>Tracheophyta</taxon>
        <taxon>Spermatophyta</taxon>
        <taxon>Magnoliopsida</taxon>
        <taxon>eudicotyledons</taxon>
        <taxon>Gunneridae</taxon>
        <taxon>Pentapetalae</taxon>
        <taxon>rosids</taxon>
        <taxon>malvids</taxon>
        <taxon>Malvales</taxon>
        <taxon>Malvaceae</taxon>
        <taxon>Malvoideae</taxon>
        <taxon>Gossypium</taxon>
    </lineage>
</organism>